<proteinExistence type="predicted"/>
<dbReference type="PANTHER" id="PTHR47723:SF13">
    <property type="entry name" value="PUTATIVE-RELATED"/>
    <property type="match status" value="1"/>
</dbReference>
<dbReference type="InterPro" id="IPR002156">
    <property type="entry name" value="RNaseH_domain"/>
</dbReference>
<dbReference type="PANTHER" id="PTHR47723">
    <property type="entry name" value="OS05G0353850 PROTEIN"/>
    <property type="match status" value="1"/>
</dbReference>
<dbReference type="InterPro" id="IPR053151">
    <property type="entry name" value="RNase_H-like"/>
</dbReference>
<dbReference type="Proteomes" id="UP000594261">
    <property type="component" value="Chromosome 9"/>
</dbReference>
<dbReference type="InParanoid" id="A0A7N2MKV7"/>
<dbReference type="InterPro" id="IPR036397">
    <property type="entry name" value="RNaseH_sf"/>
</dbReference>
<dbReference type="InterPro" id="IPR044730">
    <property type="entry name" value="RNase_H-like_dom_plant"/>
</dbReference>
<dbReference type="CDD" id="cd06222">
    <property type="entry name" value="RNase_H_like"/>
    <property type="match status" value="1"/>
</dbReference>
<accession>A0A7N2MKV7</accession>
<dbReference type="Gene3D" id="3.30.420.10">
    <property type="entry name" value="Ribonuclease H-like superfamily/Ribonuclease H"/>
    <property type="match status" value="1"/>
</dbReference>
<reference evidence="2 3" key="1">
    <citation type="journal article" date="2016" name="G3 (Bethesda)">
        <title>First Draft Assembly and Annotation of the Genome of a California Endemic Oak Quercus lobata Nee (Fagaceae).</title>
        <authorList>
            <person name="Sork V.L."/>
            <person name="Fitz-Gibbon S.T."/>
            <person name="Puiu D."/>
            <person name="Crepeau M."/>
            <person name="Gugger P.F."/>
            <person name="Sherman R."/>
            <person name="Stevens K."/>
            <person name="Langley C.H."/>
            <person name="Pellegrini M."/>
            <person name="Salzberg S.L."/>
        </authorList>
    </citation>
    <scope>NUCLEOTIDE SEQUENCE [LARGE SCALE GENOMIC DNA]</scope>
    <source>
        <strain evidence="2 3">cv. SW786</strain>
    </source>
</reference>
<protein>
    <recommendedName>
        <fullName evidence="1">RNase H type-1 domain-containing protein</fullName>
    </recommendedName>
</protein>
<dbReference type="Gramene" id="QL09p044651:mrna">
    <property type="protein sequence ID" value="QL09p044651:mrna"/>
    <property type="gene ID" value="QL09p044651"/>
</dbReference>
<evidence type="ECO:0000259" key="1">
    <source>
        <dbReference type="Pfam" id="PF13456"/>
    </source>
</evidence>
<keyword evidence="3" id="KW-1185">Reference proteome</keyword>
<reference evidence="2" key="2">
    <citation type="submission" date="2021-01" db="UniProtKB">
        <authorList>
            <consortium name="EnsemblPlants"/>
        </authorList>
    </citation>
    <scope>IDENTIFICATION</scope>
</reference>
<dbReference type="AlphaFoldDB" id="A0A7N2MKV7"/>
<dbReference type="GO" id="GO:0004523">
    <property type="term" value="F:RNA-DNA hybrid ribonuclease activity"/>
    <property type="evidence" value="ECO:0007669"/>
    <property type="project" value="InterPro"/>
</dbReference>
<organism evidence="2 3">
    <name type="scientific">Quercus lobata</name>
    <name type="common">Valley oak</name>
    <dbReference type="NCBI Taxonomy" id="97700"/>
    <lineage>
        <taxon>Eukaryota</taxon>
        <taxon>Viridiplantae</taxon>
        <taxon>Streptophyta</taxon>
        <taxon>Embryophyta</taxon>
        <taxon>Tracheophyta</taxon>
        <taxon>Spermatophyta</taxon>
        <taxon>Magnoliopsida</taxon>
        <taxon>eudicotyledons</taxon>
        <taxon>Gunneridae</taxon>
        <taxon>Pentapetalae</taxon>
        <taxon>rosids</taxon>
        <taxon>fabids</taxon>
        <taxon>Fagales</taxon>
        <taxon>Fagaceae</taxon>
        <taxon>Quercus</taxon>
    </lineage>
</organism>
<evidence type="ECO:0000313" key="3">
    <source>
        <dbReference type="Proteomes" id="UP000594261"/>
    </source>
</evidence>
<evidence type="ECO:0000313" key="2">
    <source>
        <dbReference type="EnsemblPlants" id="QL09p044651:mrna"/>
    </source>
</evidence>
<name>A0A7N2MKV7_QUELO</name>
<dbReference type="EnsemblPlants" id="QL09p044651:mrna">
    <property type="protein sequence ID" value="QL09p044651:mrna"/>
    <property type="gene ID" value="QL09p044651"/>
</dbReference>
<dbReference type="EMBL" id="LRBV02000009">
    <property type="status" value="NOT_ANNOTATED_CDS"/>
    <property type="molecule type" value="Genomic_DNA"/>
</dbReference>
<dbReference type="GO" id="GO:0003676">
    <property type="term" value="F:nucleic acid binding"/>
    <property type="evidence" value="ECO:0007669"/>
    <property type="project" value="InterPro"/>
</dbReference>
<dbReference type="Pfam" id="PF13456">
    <property type="entry name" value="RVT_3"/>
    <property type="match status" value="1"/>
</dbReference>
<sequence length="333" mass="37022">MGMIWIAGKNSELSFWNDKWLGDGTLRSLITGPLQRGEEHLLLKDIVQHNFWNLGDVSFSLPNHLSQKFKATPIPITVTSVDRIAWASSPIPITAASVDRIAWASSPNGEFNLKEAYKLACIANDCPHDLPFAGTWVWKANTFPKVSWFYNMNIEDWLRTNCASNLASTSGISCGIIFPFGVWSLWLRLNKVVFGNNPSHKPLMTETIAKAAEFAFLGAHTKARRSSTTIQNVIIELDAKLVVDLLMKDERSSNGNEVIIADCKEGLKRIPWVRIQHCFREANKCVDTLARRSAVSPNDFVVFQFPPADVALLASLDAAGTLYECFYSSVSVG</sequence>
<feature type="domain" description="RNase H type-1" evidence="1">
    <location>
        <begin position="228"/>
        <end position="292"/>
    </location>
</feature>